<sequence length="519" mass="58949">MSTSSFNFFEELPDVVFYAVLERLPGRVIENTVRLISRDCYRRVELRRGRLPRVYLDQLIIRAGSRFEYRREPFERARPYCDFAETIDPADLVQHLNHLKERATFKTLELMDVNWAYAANCKLQIECEELSCCGSFTTLSPERFMHIFCSIRPTRKLTIKANQDNDIFPVTSDFFTNNYAIRLQEVSFCGYGNAMVDPLNDTILLYSNLSIFYNYFPTSPGCTLDGILMGCSETAAGGQAERQNFLRNLSGLLVDKMFYDKHGYLRIEMTRLVPGPKADLYRRLKQPHHCHTRKGTLQWEPLKRFIKDDLTKYWSLHERKNWEIIGKATSAISLITSFLIALQNEGFLKTARESGTCLVNKAIQASGRKVTGAFSTLVVVASSVLNQWQQELQDKVDEDYALNIYCHTGPKKTRDNLDDKVTPGRCCADDLRRFKEITRELAQPGTYQLRVLTYFGGLEMQDLRVNLVVNPTVGNNMAPAPMAPDDGPQGGGGGGGVCEGELPHIETSFFCATPGHYGH</sequence>
<evidence type="ECO:0008006" key="3">
    <source>
        <dbReference type="Google" id="ProtNLM"/>
    </source>
</evidence>
<evidence type="ECO:0000313" key="2">
    <source>
        <dbReference type="WBParaSite" id="MBELARI_LOCUS2443"/>
    </source>
</evidence>
<reference evidence="2" key="1">
    <citation type="submission" date="2024-02" db="UniProtKB">
        <authorList>
            <consortium name="WormBaseParasite"/>
        </authorList>
    </citation>
    <scope>IDENTIFICATION</scope>
</reference>
<evidence type="ECO:0000313" key="1">
    <source>
        <dbReference type="Proteomes" id="UP000887575"/>
    </source>
</evidence>
<proteinExistence type="predicted"/>
<protein>
    <recommendedName>
        <fullName evidence="3">SNF2 N-terminal domain-containing protein</fullName>
    </recommendedName>
</protein>
<organism evidence="1 2">
    <name type="scientific">Mesorhabditis belari</name>
    <dbReference type="NCBI Taxonomy" id="2138241"/>
    <lineage>
        <taxon>Eukaryota</taxon>
        <taxon>Metazoa</taxon>
        <taxon>Ecdysozoa</taxon>
        <taxon>Nematoda</taxon>
        <taxon>Chromadorea</taxon>
        <taxon>Rhabditida</taxon>
        <taxon>Rhabditina</taxon>
        <taxon>Rhabditomorpha</taxon>
        <taxon>Rhabditoidea</taxon>
        <taxon>Rhabditidae</taxon>
        <taxon>Mesorhabditinae</taxon>
        <taxon>Mesorhabditis</taxon>
    </lineage>
</organism>
<accession>A0AAF3J859</accession>
<dbReference type="Proteomes" id="UP000887575">
    <property type="component" value="Unassembled WGS sequence"/>
</dbReference>
<name>A0AAF3J859_9BILA</name>
<dbReference type="AlphaFoldDB" id="A0AAF3J859"/>
<keyword evidence="1" id="KW-1185">Reference proteome</keyword>
<dbReference type="WBParaSite" id="MBELARI_LOCUS2443">
    <property type="protein sequence ID" value="MBELARI_LOCUS2443"/>
    <property type="gene ID" value="MBELARI_LOCUS2443"/>
</dbReference>